<dbReference type="GO" id="GO:0070475">
    <property type="term" value="P:rRNA base methylation"/>
    <property type="evidence" value="ECO:0007669"/>
    <property type="project" value="UniProtKB-UniRule"/>
</dbReference>
<keyword evidence="1" id="KW-0698">rRNA processing</keyword>
<dbReference type="InterPro" id="IPR029063">
    <property type="entry name" value="SAM-dependent_MTases_sf"/>
</dbReference>
<feature type="binding site" evidence="1">
    <location>
        <position position="27"/>
    </location>
    <ligand>
        <name>S-adenosyl-L-methionine</name>
        <dbReference type="ChEBI" id="CHEBI:59789"/>
    </ligand>
</feature>
<comment type="function">
    <text evidence="1">Specifically methylates the adenine in position 2030 of 23S rRNA.</text>
</comment>
<comment type="caution">
    <text evidence="2">The sequence shown here is derived from an EMBL/GenBank/DDBJ whole genome shotgun (WGS) entry which is preliminary data.</text>
</comment>
<keyword evidence="1" id="KW-0808">Transferase</keyword>
<name>A0AAW7YUQ1_9ALTE</name>
<dbReference type="SUPFAM" id="SSF53335">
    <property type="entry name" value="S-adenosyl-L-methionine-dependent methyltransferases"/>
    <property type="match status" value="1"/>
</dbReference>
<accession>A0AAW7YUQ1</accession>
<feature type="binding site" evidence="1">
    <location>
        <position position="50"/>
    </location>
    <ligand>
        <name>S-adenosyl-L-methionine</name>
        <dbReference type="ChEBI" id="CHEBI:59789"/>
    </ligand>
</feature>
<dbReference type="HAMAP" id="MF_00934">
    <property type="entry name" value="23SrRNA_methyltr_J"/>
    <property type="match status" value="1"/>
</dbReference>
<dbReference type="PANTHER" id="PTHR37426:SF1">
    <property type="entry name" value="RIBOSOMAL RNA LARGE SUBUNIT METHYLTRANSFERASE J"/>
    <property type="match status" value="1"/>
</dbReference>
<evidence type="ECO:0000313" key="3">
    <source>
        <dbReference type="Proteomes" id="UP001170717"/>
    </source>
</evidence>
<reference evidence="2" key="1">
    <citation type="submission" date="2023-07" db="EMBL/GenBank/DDBJ databases">
        <title>Genome content predicts the carbon catabolic preferences of heterotrophic bacteria.</title>
        <authorList>
            <person name="Gralka M."/>
        </authorList>
    </citation>
    <scope>NUCLEOTIDE SEQUENCE</scope>
    <source>
        <strain evidence="2">F2M12</strain>
    </source>
</reference>
<sequence>MRVNLWYIVLSYQHAFHAGNHADVIKHLCWMGVISHLKKKNKPFTLYDTHSGAGLYQLDDALASKNKEYESGVDKVANISANSPLLQSYLSLCNGFLSDRCYPGSPAISAKLKRDIDVLHLMELHPAEHEKLDDAMWQIGDSQSHVHHRDGYEGLIALTPPSPNRGAVLIDPPYEKASEYQDVVSAVKKVLARWQQAQIVVWYPLLSERAGAKSGASQKMCELLSALGKPCFTIELTVEENTADAGMYGSGLCVINPPWQLDVSMSEALDEITPLLGSDAAYTLTWLTTEE</sequence>
<dbReference type="Pfam" id="PF04378">
    <property type="entry name" value="RsmJ"/>
    <property type="match status" value="1"/>
</dbReference>
<keyword evidence="1" id="KW-0694">RNA-binding</keyword>
<feature type="active site" description="Proton acceptor" evidence="1">
    <location>
        <position position="171"/>
    </location>
</feature>
<keyword evidence="1" id="KW-0949">S-adenosyl-L-methionine</keyword>
<dbReference type="EMBL" id="JAUOQI010000001">
    <property type="protein sequence ID" value="MDO6576064.1"/>
    <property type="molecule type" value="Genomic_DNA"/>
</dbReference>
<feature type="binding site" evidence="1">
    <location>
        <position position="105"/>
    </location>
    <ligand>
        <name>S-adenosyl-L-methionine</name>
        <dbReference type="ChEBI" id="CHEBI:59789"/>
    </ligand>
</feature>
<organism evidence="2 3">
    <name type="scientific">Alteromonas stellipolaris</name>
    <dbReference type="NCBI Taxonomy" id="233316"/>
    <lineage>
        <taxon>Bacteria</taxon>
        <taxon>Pseudomonadati</taxon>
        <taxon>Pseudomonadota</taxon>
        <taxon>Gammaproteobacteria</taxon>
        <taxon>Alteromonadales</taxon>
        <taxon>Alteromonadaceae</taxon>
        <taxon>Alteromonas/Salinimonas group</taxon>
        <taxon>Alteromonas</taxon>
    </lineage>
</organism>
<dbReference type="GO" id="GO:0003723">
    <property type="term" value="F:RNA binding"/>
    <property type="evidence" value="ECO:0007669"/>
    <property type="project" value="UniProtKB-UniRule"/>
</dbReference>
<dbReference type="EC" id="2.1.1.266" evidence="1"/>
<protein>
    <recommendedName>
        <fullName evidence="1">Ribosomal RNA large subunit methyltransferase J</fullName>
        <ecNumber evidence="1">2.1.1.266</ecNumber>
    </recommendedName>
    <alternativeName>
        <fullName evidence="1">23S rRNA (adenine(2030)-N6)-methyltransferase</fullName>
    </alternativeName>
    <alternativeName>
        <fullName evidence="1">23S rRNA m6A2030 methyltransferase</fullName>
    </alternativeName>
</protein>
<feature type="binding site" evidence="1">
    <location>
        <begin position="150"/>
        <end position="151"/>
    </location>
    <ligand>
        <name>S-adenosyl-L-methionine</name>
        <dbReference type="ChEBI" id="CHEBI:59789"/>
    </ligand>
</feature>
<dbReference type="GO" id="GO:0005829">
    <property type="term" value="C:cytosol"/>
    <property type="evidence" value="ECO:0007669"/>
    <property type="project" value="TreeGrafter"/>
</dbReference>
<dbReference type="Proteomes" id="UP001170717">
    <property type="component" value="Unassembled WGS sequence"/>
</dbReference>
<feature type="binding site" evidence="1">
    <location>
        <position position="171"/>
    </location>
    <ligand>
        <name>S-adenosyl-L-methionine</name>
        <dbReference type="ChEBI" id="CHEBI:59789"/>
    </ligand>
</feature>
<dbReference type="RefSeq" id="WP_231751169.1">
    <property type="nucleotide sequence ID" value="NZ_CAXIBE010000009.1"/>
</dbReference>
<dbReference type="InterPro" id="IPR007473">
    <property type="entry name" value="RlmJ"/>
</dbReference>
<dbReference type="Gene3D" id="3.40.50.150">
    <property type="entry name" value="Vaccinia Virus protein VP39"/>
    <property type="match status" value="1"/>
</dbReference>
<dbReference type="GO" id="GO:0036307">
    <property type="term" value="F:23S rRNA (adenine(2030)-N(6))-methyltransferase activity"/>
    <property type="evidence" value="ECO:0007669"/>
    <property type="project" value="UniProtKB-UniRule"/>
</dbReference>
<evidence type="ECO:0000256" key="1">
    <source>
        <dbReference type="HAMAP-Rule" id="MF_00934"/>
    </source>
</evidence>
<comment type="catalytic activity">
    <reaction evidence="1">
        <text>adenosine(2030) in 23S rRNA + S-adenosyl-L-methionine = N(6)-methyladenosine(2030) in 23S rRNA + S-adenosyl-L-homocysteine + H(+)</text>
        <dbReference type="Rhea" id="RHEA:43736"/>
        <dbReference type="Rhea" id="RHEA-COMP:10668"/>
        <dbReference type="Rhea" id="RHEA-COMP:10669"/>
        <dbReference type="ChEBI" id="CHEBI:15378"/>
        <dbReference type="ChEBI" id="CHEBI:57856"/>
        <dbReference type="ChEBI" id="CHEBI:59789"/>
        <dbReference type="ChEBI" id="CHEBI:74411"/>
        <dbReference type="ChEBI" id="CHEBI:74449"/>
        <dbReference type="EC" id="2.1.1.266"/>
    </reaction>
</comment>
<proteinExistence type="inferred from homology"/>
<feature type="site" description="Interaction with substrate rRNA" evidence="1">
    <location>
        <position position="12"/>
    </location>
</feature>
<comment type="similarity">
    <text evidence="1">Belongs to the RlmJ family.</text>
</comment>
<dbReference type="AlphaFoldDB" id="A0AAW7YUQ1"/>
<comment type="subunit">
    <text evidence="1">Monomer.</text>
</comment>
<dbReference type="PANTHER" id="PTHR37426">
    <property type="entry name" value="RIBOSOMAL RNA LARGE SUBUNIT METHYLTRANSFERASE J"/>
    <property type="match status" value="1"/>
</dbReference>
<evidence type="ECO:0000313" key="2">
    <source>
        <dbReference type="EMBL" id="MDO6576064.1"/>
    </source>
</evidence>
<gene>
    <name evidence="1 2" type="primary">rlmJ</name>
    <name evidence="2" type="ORF">Q4527_01620</name>
</gene>
<feature type="binding site" evidence="1">
    <location>
        <position position="123"/>
    </location>
    <ligand>
        <name>S-adenosyl-L-methionine</name>
        <dbReference type="ChEBI" id="CHEBI:59789"/>
    </ligand>
</feature>
<keyword evidence="1" id="KW-0489">Methyltransferase</keyword>